<gene>
    <name evidence="1" type="ORF">HCU67_02925</name>
</gene>
<protein>
    <recommendedName>
        <fullName evidence="3">DUF2116 family Zn-ribbon domain-containing protein</fullName>
    </recommendedName>
</protein>
<keyword evidence="2" id="KW-1185">Reference proteome</keyword>
<dbReference type="RefSeq" id="WP_168551106.1">
    <property type="nucleotide sequence ID" value="NZ_JAAWWL010000001.1"/>
</dbReference>
<evidence type="ECO:0000313" key="2">
    <source>
        <dbReference type="Proteomes" id="UP000718451"/>
    </source>
</evidence>
<proteinExistence type="predicted"/>
<dbReference type="Proteomes" id="UP000718451">
    <property type="component" value="Unassembled WGS sequence"/>
</dbReference>
<sequence length="118" mass="14156">MEARKCLECETEIRGRADKKFCSDYCRNAHNNQLNKDSKNLVRNINNRLRKNYRILSSFDLKDGKTAKTTKTRLIDKGFDFEFLTNILKTKKGTNYYFVYDLGYRELEDDYYLIVKRE</sequence>
<reference evidence="1 2" key="1">
    <citation type="submission" date="2020-04" db="EMBL/GenBank/DDBJ databases">
        <authorList>
            <person name="Yoon J."/>
        </authorList>
    </citation>
    <scope>NUCLEOTIDE SEQUENCE [LARGE SCALE GENOMIC DNA]</scope>
    <source>
        <strain evidence="1 2">DJ-13</strain>
    </source>
</reference>
<evidence type="ECO:0000313" key="1">
    <source>
        <dbReference type="EMBL" id="NKI30881.1"/>
    </source>
</evidence>
<accession>A0ABX1GP63</accession>
<dbReference type="EMBL" id="JAAWWL010000001">
    <property type="protein sequence ID" value="NKI30881.1"/>
    <property type="molecule type" value="Genomic_DNA"/>
</dbReference>
<name>A0ABX1GP63_9FLAO</name>
<comment type="caution">
    <text evidence="1">The sequence shown here is derived from an EMBL/GenBank/DDBJ whole genome shotgun (WGS) entry which is preliminary data.</text>
</comment>
<evidence type="ECO:0008006" key="3">
    <source>
        <dbReference type="Google" id="ProtNLM"/>
    </source>
</evidence>
<organism evidence="1 2">
    <name type="scientific">Croceivirga thetidis</name>
    <dbReference type="NCBI Taxonomy" id="2721623"/>
    <lineage>
        <taxon>Bacteria</taxon>
        <taxon>Pseudomonadati</taxon>
        <taxon>Bacteroidota</taxon>
        <taxon>Flavobacteriia</taxon>
        <taxon>Flavobacteriales</taxon>
        <taxon>Flavobacteriaceae</taxon>
        <taxon>Croceivirga</taxon>
    </lineage>
</organism>